<comment type="caution">
    <text evidence="3">The sequence shown here is derived from an EMBL/GenBank/DDBJ whole genome shotgun (WGS) entry which is preliminary data.</text>
</comment>
<dbReference type="InterPro" id="IPR055302">
    <property type="entry name" value="F-box_dom-containing"/>
</dbReference>
<dbReference type="EMBL" id="CAJGYO010000003">
    <property type="protein sequence ID" value="CAD6219801.1"/>
    <property type="molecule type" value="Genomic_DNA"/>
</dbReference>
<dbReference type="OrthoDB" id="612216at2759"/>
<gene>
    <name evidence="3" type="ORF">NCGR_LOCUS13408</name>
</gene>
<feature type="domain" description="F-box/LRR-repeat protein 15/At3g58940/PEG3-like LRR" evidence="2">
    <location>
        <begin position="121"/>
        <end position="232"/>
    </location>
</feature>
<evidence type="ECO:0000259" key="2">
    <source>
        <dbReference type="Pfam" id="PF24758"/>
    </source>
</evidence>
<feature type="region of interest" description="Disordered" evidence="1">
    <location>
        <begin position="1"/>
        <end position="28"/>
    </location>
</feature>
<dbReference type="AlphaFoldDB" id="A0A811N6F3"/>
<sequence length="234" mass="26359">MEDAPATKKKRLEGPCHKESTPKEGNEDDVDHISCLHNGILGEIISLLLTMDGVRTKCLSSKWSRLWLSAPLNFDSCDLQDPNDDKDLVSIISSIFYAHPGPARRFCIPAHYLCTNIDNVVTWLQSPTLNGLQELEFHIPEVDFTLSLYPPPPASIFRFSSTLRIVSFGGCRLPDVMVNQLQFPNLQQLTLFDAIISEETLHAMLDSCPALENLLMKYNEGFRCVRIFPDPLRA</sequence>
<evidence type="ECO:0000256" key="1">
    <source>
        <dbReference type="SAM" id="MobiDB-lite"/>
    </source>
</evidence>
<accession>A0A811N6F3</accession>
<organism evidence="3 4">
    <name type="scientific">Miscanthus lutarioriparius</name>
    <dbReference type="NCBI Taxonomy" id="422564"/>
    <lineage>
        <taxon>Eukaryota</taxon>
        <taxon>Viridiplantae</taxon>
        <taxon>Streptophyta</taxon>
        <taxon>Embryophyta</taxon>
        <taxon>Tracheophyta</taxon>
        <taxon>Spermatophyta</taxon>
        <taxon>Magnoliopsida</taxon>
        <taxon>Liliopsida</taxon>
        <taxon>Poales</taxon>
        <taxon>Poaceae</taxon>
        <taxon>PACMAD clade</taxon>
        <taxon>Panicoideae</taxon>
        <taxon>Andropogonodae</taxon>
        <taxon>Andropogoneae</taxon>
        <taxon>Saccharinae</taxon>
        <taxon>Miscanthus</taxon>
    </lineage>
</organism>
<dbReference type="Pfam" id="PF24758">
    <property type="entry name" value="LRR_At5g56370"/>
    <property type="match status" value="1"/>
</dbReference>
<evidence type="ECO:0000313" key="3">
    <source>
        <dbReference type="EMBL" id="CAD6219801.1"/>
    </source>
</evidence>
<dbReference type="InterPro" id="IPR032675">
    <property type="entry name" value="LRR_dom_sf"/>
</dbReference>
<dbReference type="InterPro" id="IPR055411">
    <property type="entry name" value="LRR_FXL15/At3g58940/PEG3-like"/>
</dbReference>
<dbReference type="Gene3D" id="3.80.10.10">
    <property type="entry name" value="Ribonuclease Inhibitor"/>
    <property type="match status" value="1"/>
</dbReference>
<reference evidence="3" key="1">
    <citation type="submission" date="2020-10" db="EMBL/GenBank/DDBJ databases">
        <authorList>
            <person name="Han B."/>
            <person name="Lu T."/>
            <person name="Zhao Q."/>
            <person name="Huang X."/>
            <person name="Zhao Y."/>
        </authorList>
    </citation>
    <scope>NUCLEOTIDE SEQUENCE</scope>
</reference>
<name>A0A811N6F3_9POAL</name>
<dbReference type="Proteomes" id="UP000604825">
    <property type="component" value="Unassembled WGS sequence"/>
</dbReference>
<proteinExistence type="predicted"/>
<feature type="compositionally biased region" description="Basic and acidic residues" evidence="1">
    <location>
        <begin position="12"/>
        <end position="25"/>
    </location>
</feature>
<dbReference type="PANTHER" id="PTHR32141">
    <property type="match status" value="1"/>
</dbReference>
<dbReference type="SUPFAM" id="SSF52047">
    <property type="entry name" value="RNI-like"/>
    <property type="match status" value="1"/>
</dbReference>
<evidence type="ECO:0000313" key="4">
    <source>
        <dbReference type="Proteomes" id="UP000604825"/>
    </source>
</evidence>
<protein>
    <recommendedName>
        <fullName evidence="2">F-box/LRR-repeat protein 15/At3g58940/PEG3-like LRR domain-containing protein</fullName>
    </recommendedName>
</protein>
<dbReference type="PANTHER" id="PTHR32141:SF179">
    <property type="entry name" value="F-BOX DOMAIN-CONTAINING PROTEIN"/>
    <property type="match status" value="1"/>
</dbReference>
<keyword evidence="4" id="KW-1185">Reference proteome</keyword>